<organism evidence="1">
    <name type="scientific">Anguilla anguilla</name>
    <name type="common">European freshwater eel</name>
    <name type="synonym">Muraena anguilla</name>
    <dbReference type="NCBI Taxonomy" id="7936"/>
    <lineage>
        <taxon>Eukaryota</taxon>
        <taxon>Metazoa</taxon>
        <taxon>Chordata</taxon>
        <taxon>Craniata</taxon>
        <taxon>Vertebrata</taxon>
        <taxon>Euteleostomi</taxon>
        <taxon>Actinopterygii</taxon>
        <taxon>Neopterygii</taxon>
        <taxon>Teleostei</taxon>
        <taxon>Anguilliformes</taxon>
        <taxon>Anguillidae</taxon>
        <taxon>Anguilla</taxon>
    </lineage>
</organism>
<proteinExistence type="predicted"/>
<reference evidence="1" key="1">
    <citation type="submission" date="2014-11" db="EMBL/GenBank/DDBJ databases">
        <authorList>
            <person name="Amaro Gonzalez C."/>
        </authorList>
    </citation>
    <scope>NUCLEOTIDE SEQUENCE</scope>
</reference>
<dbReference type="EMBL" id="GBXM01060567">
    <property type="protein sequence ID" value="JAH48010.1"/>
    <property type="molecule type" value="Transcribed_RNA"/>
</dbReference>
<evidence type="ECO:0000313" key="1">
    <source>
        <dbReference type="EMBL" id="JAH48010.1"/>
    </source>
</evidence>
<accession>A0A0E9T4W2</accession>
<name>A0A0E9T4W2_ANGAN</name>
<dbReference type="AlphaFoldDB" id="A0A0E9T4W2"/>
<sequence length="37" mass="4164">MKHCISQSEKLELGFCSLAGNQNSVYHSKKCHLSKVQ</sequence>
<reference evidence="1" key="2">
    <citation type="journal article" date="2015" name="Fish Shellfish Immunol.">
        <title>Early steps in the European eel (Anguilla anguilla)-Vibrio vulnificus interaction in the gills: Role of the RtxA13 toxin.</title>
        <authorList>
            <person name="Callol A."/>
            <person name="Pajuelo D."/>
            <person name="Ebbesson L."/>
            <person name="Teles M."/>
            <person name="MacKenzie S."/>
            <person name="Amaro C."/>
        </authorList>
    </citation>
    <scope>NUCLEOTIDE SEQUENCE</scope>
</reference>
<protein>
    <submittedName>
        <fullName evidence="1">Uncharacterized protein</fullName>
    </submittedName>
</protein>